<keyword evidence="2" id="KW-1133">Transmembrane helix</keyword>
<reference evidence="3" key="2">
    <citation type="submission" date="2023-05" db="EMBL/GenBank/DDBJ databases">
        <authorList>
            <consortium name="Lawrence Berkeley National Laboratory"/>
            <person name="Steindorff A."/>
            <person name="Hensen N."/>
            <person name="Bonometti L."/>
            <person name="Westerberg I."/>
            <person name="Brannstrom I.O."/>
            <person name="Guillou S."/>
            <person name="Cros-Aarteil S."/>
            <person name="Calhoun S."/>
            <person name="Haridas S."/>
            <person name="Kuo A."/>
            <person name="Mondo S."/>
            <person name="Pangilinan J."/>
            <person name="Riley R."/>
            <person name="Labutti K."/>
            <person name="Andreopoulos B."/>
            <person name="Lipzen A."/>
            <person name="Chen C."/>
            <person name="Yanf M."/>
            <person name="Daum C."/>
            <person name="Ng V."/>
            <person name="Clum A."/>
            <person name="Ohm R."/>
            <person name="Martin F."/>
            <person name="Silar P."/>
            <person name="Natvig D."/>
            <person name="Lalanne C."/>
            <person name="Gautier V."/>
            <person name="Ament-Velasquez S.L."/>
            <person name="Kruys A."/>
            <person name="Hutchinson M.I."/>
            <person name="Powell A.J."/>
            <person name="Barry K."/>
            <person name="Miller A.N."/>
            <person name="Grigoriev I.V."/>
            <person name="Debuchy R."/>
            <person name="Gladieux P."/>
            <person name="Thoren M.H."/>
            <person name="Johannesson H."/>
        </authorList>
    </citation>
    <scope>NUCLEOTIDE SEQUENCE</scope>
    <source>
        <strain evidence="3">CBS 757.83</strain>
    </source>
</reference>
<evidence type="ECO:0000256" key="2">
    <source>
        <dbReference type="SAM" id="Phobius"/>
    </source>
</evidence>
<evidence type="ECO:0000313" key="4">
    <source>
        <dbReference type="Proteomes" id="UP001305647"/>
    </source>
</evidence>
<feature type="transmembrane region" description="Helical" evidence="2">
    <location>
        <begin position="76"/>
        <end position="98"/>
    </location>
</feature>
<gene>
    <name evidence="3" type="ORF">N658DRAFT_241847</name>
</gene>
<protein>
    <submittedName>
        <fullName evidence="3">Uncharacterized protein</fullName>
    </submittedName>
</protein>
<feature type="region of interest" description="Disordered" evidence="1">
    <location>
        <begin position="51"/>
        <end position="70"/>
    </location>
</feature>
<evidence type="ECO:0000313" key="3">
    <source>
        <dbReference type="EMBL" id="KAK4104087.1"/>
    </source>
</evidence>
<proteinExistence type="predicted"/>
<comment type="caution">
    <text evidence="3">The sequence shown here is derived from an EMBL/GenBank/DDBJ whole genome shotgun (WGS) entry which is preliminary data.</text>
</comment>
<dbReference type="AlphaFoldDB" id="A0AAN6Q5R4"/>
<dbReference type="Proteomes" id="UP001305647">
    <property type="component" value="Unassembled WGS sequence"/>
</dbReference>
<keyword evidence="4" id="KW-1185">Reference proteome</keyword>
<organism evidence="3 4">
    <name type="scientific">Parathielavia hyrcaniae</name>
    <dbReference type="NCBI Taxonomy" id="113614"/>
    <lineage>
        <taxon>Eukaryota</taxon>
        <taxon>Fungi</taxon>
        <taxon>Dikarya</taxon>
        <taxon>Ascomycota</taxon>
        <taxon>Pezizomycotina</taxon>
        <taxon>Sordariomycetes</taxon>
        <taxon>Sordariomycetidae</taxon>
        <taxon>Sordariales</taxon>
        <taxon>Chaetomiaceae</taxon>
        <taxon>Parathielavia</taxon>
    </lineage>
</organism>
<keyword evidence="2" id="KW-0472">Membrane</keyword>
<name>A0AAN6Q5R4_9PEZI</name>
<keyword evidence="2" id="KW-0812">Transmembrane</keyword>
<sequence>MPRRSSATFVYEQMDQGHTKASEHIFQGRVAWLSSGPGRMMPKREIEMRLPPHDLDVPTPPQLSHPPMRMPRHPRYCCRITVAAVSPGGTALGFLAVANRNEPGHGRGAATTRELQ</sequence>
<dbReference type="EMBL" id="MU863627">
    <property type="protein sequence ID" value="KAK4104087.1"/>
    <property type="molecule type" value="Genomic_DNA"/>
</dbReference>
<accession>A0AAN6Q5R4</accession>
<reference evidence="3" key="1">
    <citation type="journal article" date="2023" name="Mol. Phylogenet. Evol.">
        <title>Genome-scale phylogeny and comparative genomics of the fungal order Sordariales.</title>
        <authorList>
            <person name="Hensen N."/>
            <person name="Bonometti L."/>
            <person name="Westerberg I."/>
            <person name="Brannstrom I.O."/>
            <person name="Guillou S."/>
            <person name="Cros-Aarteil S."/>
            <person name="Calhoun S."/>
            <person name="Haridas S."/>
            <person name="Kuo A."/>
            <person name="Mondo S."/>
            <person name="Pangilinan J."/>
            <person name="Riley R."/>
            <person name="LaButti K."/>
            <person name="Andreopoulos B."/>
            <person name="Lipzen A."/>
            <person name="Chen C."/>
            <person name="Yan M."/>
            <person name="Daum C."/>
            <person name="Ng V."/>
            <person name="Clum A."/>
            <person name="Steindorff A."/>
            <person name="Ohm R.A."/>
            <person name="Martin F."/>
            <person name="Silar P."/>
            <person name="Natvig D.O."/>
            <person name="Lalanne C."/>
            <person name="Gautier V."/>
            <person name="Ament-Velasquez S.L."/>
            <person name="Kruys A."/>
            <person name="Hutchinson M.I."/>
            <person name="Powell A.J."/>
            <person name="Barry K."/>
            <person name="Miller A.N."/>
            <person name="Grigoriev I.V."/>
            <person name="Debuchy R."/>
            <person name="Gladieux P."/>
            <person name="Hiltunen Thoren M."/>
            <person name="Johannesson H."/>
        </authorList>
    </citation>
    <scope>NUCLEOTIDE SEQUENCE</scope>
    <source>
        <strain evidence="3">CBS 757.83</strain>
    </source>
</reference>
<evidence type="ECO:0000256" key="1">
    <source>
        <dbReference type="SAM" id="MobiDB-lite"/>
    </source>
</evidence>